<evidence type="ECO:0000256" key="3">
    <source>
        <dbReference type="ARBA" id="ARBA00022741"/>
    </source>
</evidence>
<keyword evidence="8" id="KW-1185">Reference proteome</keyword>
<dbReference type="CDD" id="cd17872">
    <property type="entry name" value="GPN3"/>
    <property type="match status" value="1"/>
</dbReference>
<dbReference type="PANTHER" id="PTHR21231:SF7">
    <property type="entry name" value="GPN-LOOP GTPASE 3"/>
    <property type="match status" value="1"/>
</dbReference>
<evidence type="ECO:0000313" key="7">
    <source>
        <dbReference type="EMBL" id="KAL3701354.1"/>
    </source>
</evidence>
<dbReference type="InterPro" id="IPR030228">
    <property type="entry name" value="Gpn3"/>
</dbReference>
<dbReference type="InterPro" id="IPR027417">
    <property type="entry name" value="P-loop_NTPase"/>
</dbReference>
<accession>A0ABD3IFN9</accession>
<keyword evidence="3 6" id="KW-0547">Nucleotide-binding</keyword>
<evidence type="ECO:0000256" key="6">
    <source>
        <dbReference type="RuleBase" id="RU365059"/>
    </source>
</evidence>
<evidence type="ECO:0000256" key="5">
    <source>
        <dbReference type="ARBA" id="ARBA00023134"/>
    </source>
</evidence>
<protein>
    <recommendedName>
        <fullName evidence="2 6">GPN-loop GTPase 3</fullName>
    </recommendedName>
</protein>
<gene>
    <name evidence="7" type="ORF">R1sor_019376</name>
</gene>
<dbReference type="Pfam" id="PF03029">
    <property type="entry name" value="ATP_bind_1"/>
    <property type="match status" value="1"/>
</dbReference>
<evidence type="ECO:0000313" key="8">
    <source>
        <dbReference type="Proteomes" id="UP001633002"/>
    </source>
</evidence>
<dbReference type="GO" id="GO:0016787">
    <property type="term" value="F:hydrolase activity"/>
    <property type="evidence" value="ECO:0007669"/>
    <property type="project" value="UniProtKB-KW"/>
</dbReference>
<dbReference type="Proteomes" id="UP001633002">
    <property type="component" value="Unassembled WGS sequence"/>
</dbReference>
<keyword evidence="4 6" id="KW-0378">Hydrolase</keyword>
<comment type="subunit">
    <text evidence="6">Binds to RNA polymerase II (RNAPII).</text>
</comment>
<dbReference type="GO" id="GO:0005525">
    <property type="term" value="F:GTP binding"/>
    <property type="evidence" value="ECO:0007669"/>
    <property type="project" value="UniProtKB-KW"/>
</dbReference>
<dbReference type="PANTHER" id="PTHR21231">
    <property type="entry name" value="XPA-BINDING PROTEIN 1-RELATED"/>
    <property type="match status" value="1"/>
</dbReference>
<evidence type="ECO:0000256" key="2">
    <source>
        <dbReference type="ARBA" id="ARBA00014587"/>
    </source>
</evidence>
<reference evidence="7 8" key="1">
    <citation type="submission" date="2024-09" db="EMBL/GenBank/DDBJ databases">
        <title>Chromosome-scale assembly of Riccia sorocarpa.</title>
        <authorList>
            <person name="Paukszto L."/>
        </authorList>
    </citation>
    <scope>NUCLEOTIDE SEQUENCE [LARGE SCALE GENOMIC DNA]</scope>
    <source>
        <strain evidence="7">LP-2024</strain>
        <tissue evidence="7">Aerial parts of the thallus</tissue>
    </source>
</reference>
<proteinExistence type="inferred from homology"/>
<dbReference type="FunFam" id="3.40.50.300:FF:000552">
    <property type="entry name" value="GPN-loop GTPase 3"/>
    <property type="match status" value="1"/>
</dbReference>
<dbReference type="InterPro" id="IPR004130">
    <property type="entry name" value="Gpn"/>
</dbReference>
<dbReference type="AlphaFoldDB" id="A0ABD3IFN9"/>
<dbReference type="SUPFAM" id="SSF52540">
    <property type="entry name" value="P-loop containing nucleoside triphosphate hydrolases"/>
    <property type="match status" value="1"/>
</dbReference>
<dbReference type="EMBL" id="JBJQOH010000001">
    <property type="protein sequence ID" value="KAL3701354.1"/>
    <property type="molecule type" value="Genomic_DNA"/>
</dbReference>
<keyword evidence="5 6" id="KW-0342">GTP-binding</keyword>
<dbReference type="Gene3D" id="3.40.50.300">
    <property type="entry name" value="P-loop containing nucleotide triphosphate hydrolases"/>
    <property type="match status" value="1"/>
</dbReference>
<organism evidence="7 8">
    <name type="scientific">Riccia sorocarpa</name>
    <dbReference type="NCBI Taxonomy" id="122646"/>
    <lineage>
        <taxon>Eukaryota</taxon>
        <taxon>Viridiplantae</taxon>
        <taxon>Streptophyta</taxon>
        <taxon>Embryophyta</taxon>
        <taxon>Marchantiophyta</taxon>
        <taxon>Marchantiopsida</taxon>
        <taxon>Marchantiidae</taxon>
        <taxon>Marchantiales</taxon>
        <taxon>Ricciaceae</taxon>
        <taxon>Riccia</taxon>
    </lineage>
</organism>
<name>A0ABD3IFN9_9MARC</name>
<sequence length="363" mass="40764">MRLASYLIEVSGGGRYSRESSEAPVELGFKVEFGSLGEPPRSKLVKACGVHPHHACFVLWESEIWDVVDSSTPSARRAGNMPRYAQLIIGPAGSGKSTYCNNLYQHCQSIGRVIHIVNLDPAAEHFEYPVSLDIRELISLEDVMDELKLGPNGGLVYCMEYLQDNLDDWLSEQLEDYIDDDYLVFDCPGQIELYSHIPVLRAFVDHLKKWDFAVCAVYMLDSQFASDVTKYISGCMASLSAMVQLEIPHVNVLTKMDLLPSKSKVDKFLDPDARLLLGDLNEQMAPRFRKLNKALAELVDDYSMVSFLPLDIRDEESIQFVLSHIDNAIQFGEDAEVKVKDYDADMGDAEDAENFDVGNIDDD</sequence>
<comment type="caution">
    <text evidence="7">The sequence shown here is derived from an EMBL/GenBank/DDBJ whole genome shotgun (WGS) entry which is preliminary data.</text>
</comment>
<evidence type="ECO:0000256" key="1">
    <source>
        <dbReference type="ARBA" id="ARBA00005290"/>
    </source>
</evidence>
<comment type="function">
    <text evidence="6">Small GTPase required for proper nuclear import of RNA polymerase II and III (RNAPII and RNAPIII). May act at an RNAP assembly step prior to nuclear import.</text>
</comment>
<evidence type="ECO:0000256" key="4">
    <source>
        <dbReference type="ARBA" id="ARBA00022801"/>
    </source>
</evidence>
<comment type="similarity">
    <text evidence="1 6">Belongs to the GPN-loop GTPase family.</text>
</comment>